<dbReference type="SUPFAM" id="SSF53955">
    <property type="entry name" value="Lysozyme-like"/>
    <property type="match status" value="1"/>
</dbReference>
<evidence type="ECO:0000313" key="12">
    <source>
        <dbReference type="Proteomes" id="UP000053268"/>
    </source>
</evidence>
<feature type="signal peptide" evidence="10">
    <location>
        <begin position="1"/>
        <end position="25"/>
    </location>
</feature>
<dbReference type="Pfam" id="PF05497">
    <property type="entry name" value="Destabilase"/>
    <property type="match status" value="1"/>
</dbReference>
<dbReference type="InterPro" id="IPR008597">
    <property type="entry name" value="Invert_lysozyme"/>
</dbReference>
<evidence type="ECO:0000256" key="1">
    <source>
        <dbReference type="ARBA" id="ARBA00000632"/>
    </source>
</evidence>
<feature type="disulfide bond" evidence="9">
    <location>
        <begin position="38"/>
        <end position="153"/>
    </location>
</feature>
<dbReference type="GO" id="GO:0031640">
    <property type="term" value="P:killing of cells of another organism"/>
    <property type="evidence" value="ECO:0007669"/>
    <property type="project" value="UniProtKB-KW"/>
</dbReference>
<feature type="disulfide bond" evidence="9">
    <location>
        <begin position="35"/>
        <end position="119"/>
    </location>
</feature>
<evidence type="ECO:0000256" key="6">
    <source>
        <dbReference type="ARBA" id="ARBA00023022"/>
    </source>
</evidence>
<protein>
    <recommendedName>
        <fullName evidence="2">lysozyme</fullName>
        <ecNumber evidence="2">3.2.1.17</ecNumber>
    </recommendedName>
</protein>
<evidence type="ECO:0000256" key="7">
    <source>
        <dbReference type="ARBA" id="ARBA00023157"/>
    </source>
</evidence>
<keyword evidence="7 9" id="KW-1015">Disulfide bond</keyword>
<feature type="chain" id="PRO_5005857297" description="lysozyme" evidence="10">
    <location>
        <begin position="26"/>
        <end position="159"/>
    </location>
</feature>
<dbReference type="AlphaFoldDB" id="A0A0N0PA83"/>
<dbReference type="PANTHER" id="PTHR11195:SF13">
    <property type="entry name" value="INVERTEBRATE-TYPE LYSOZYME 2-RELATED"/>
    <property type="match status" value="1"/>
</dbReference>
<evidence type="ECO:0000256" key="10">
    <source>
        <dbReference type="SAM" id="SignalP"/>
    </source>
</evidence>
<dbReference type="GO" id="GO:0042742">
    <property type="term" value="P:defense response to bacterium"/>
    <property type="evidence" value="ECO:0007669"/>
    <property type="project" value="UniProtKB-KW"/>
</dbReference>
<evidence type="ECO:0000256" key="9">
    <source>
        <dbReference type="PIRSR" id="PIRSR608597-3"/>
    </source>
</evidence>
<keyword evidence="3" id="KW-0929">Antimicrobial</keyword>
<proteinExistence type="predicted"/>
<dbReference type="CDD" id="cd16890">
    <property type="entry name" value="lyz_i"/>
    <property type="match status" value="1"/>
</dbReference>
<dbReference type="GO" id="GO:0003796">
    <property type="term" value="F:lysozyme activity"/>
    <property type="evidence" value="ECO:0007669"/>
    <property type="project" value="UniProtKB-EC"/>
</dbReference>
<dbReference type="FunFam" id="1.10.530.10:FF:000019">
    <property type="entry name" value="lysozyme"/>
    <property type="match status" value="1"/>
</dbReference>
<evidence type="ECO:0000256" key="3">
    <source>
        <dbReference type="ARBA" id="ARBA00022529"/>
    </source>
</evidence>
<evidence type="ECO:0000256" key="2">
    <source>
        <dbReference type="ARBA" id="ARBA00012732"/>
    </source>
</evidence>
<organism evidence="11 12">
    <name type="scientific">Papilio xuthus</name>
    <name type="common">Asian swallowtail butterfly</name>
    <dbReference type="NCBI Taxonomy" id="66420"/>
    <lineage>
        <taxon>Eukaryota</taxon>
        <taxon>Metazoa</taxon>
        <taxon>Ecdysozoa</taxon>
        <taxon>Arthropoda</taxon>
        <taxon>Hexapoda</taxon>
        <taxon>Insecta</taxon>
        <taxon>Pterygota</taxon>
        <taxon>Neoptera</taxon>
        <taxon>Endopterygota</taxon>
        <taxon>Lepidoptera</taxon>
        <taxon>Glossata</taxon>
        <taxon>Ditrysia</taxon>
        <taxon>Papilionoidea</taxon>
        <taxon>Papilionidae</taxon>
        <taxon>Papilioninae</taxon>
        <taxon>Papilio</taxon>
    </lineage>
</organism>
<feature type="disulfide bond" evidence="9">
    <location>
        <begin position="40"/>
        <end position="46"/>
    </location>
</feature>
<keyword evidence="4" id="KW-0081">Bacteriolytic enzyme</keyword>
<dbReference type="EMBL" id="KQ459072">
    <property type="protein sequence ID" value="KPJ03846.1"/>
    <property type="molecule type" value="Genomic_DNA"/>
</dbReference>
<feature type="disulfide bond" evidence="9">
    <location>
        <begin position="52"/>
        <end position="57"/>
    </location>
</feature>
<evidence type="ECO:0000256" key="8">
    <source>
        <dbReference type="ARBA" id="ARBA00023295"/>
    </source>
</evidence>
<name>A0A0N0PA83_PAPXU</name>
<evidence type="ECO:0000256" key="4">
    <source>
        <dbReference type="ARBA" id="ARBA00022638"/>
    </source>
</evidence>
<keyword evidence="12" id="KW-1185">Reference proteome</keyword>
<sequence length="159" mass="17612">MTTPSLVTPACVLATLLLWTTASSGVFISNLSEACYRCLCYVSTECNTAHGCTGGYCGPFNISRVYWSDAGRVTLLDDDPQRNHAWEDCARNYICAKRIVEGYLQKYGKDCNSDGVTDCFDFMMINGNGGNGCTAPLSKTENGRRWLRRYQDCQLVIKA</sequence>
<keyword evidence="6" id="KW-0044">Antibiotic</keyword>
<evidence type="ECO:0000256" key="5">
    <source>
        <dbReference type="ARBA" id="ARBA00022801"/>
    </source>
</evidence>
<dbReference type="InterPro" id="IPR023346">
    <property type="entry name" value="Lysozyme-like_dom_sf"/>
</dbReference>
<keyword evidence="8" id="KW-0326">Glycosidase</keyword>
<dbReference type="Gene3D" id="1.10.530.10">
    <property type="match status" value="1"/>
</dbReference>
<accession>A0A0N0PA83</accession>
<dbReference type="Proteomes" id="UP000053268">
    <property type="component" value="Unassembled WGS sequence"/>
</dbReference>
<dbReference type="PANTHER" id="PTHR11195">
    <property type="entry name" value="DESTABILASE-RELATED"/>
    <property type="match status" value="1"/>
</dbReference>
<comment type="catalytic activity">
    <reaction evidence="1">
        <text>Hydrolysis of (1-&gt;4)-beta-linkages between N-acetylmuramic acid and N-acetyl-D-glucosamine residues in a peptidoglycan and between N-acetyl-D-glucosamine residues in chitodextrins.</text>
        <dbReference type="EC" id="3.2.1.17"/>
    </reaction>
</comment>
<keyword evidence="10" id="KW-0732">Signal</keyword>
<evidence type="ECO:0000313" key="11">
    <source>
        <dbReference type="EMBL" id="KPJ03846.1"/>
    </source>
</evidence>
<feature type="disulfide bond" evidence="9">
    <location>
        <begin position="89"/>
        <end position="95"/>
    </location>
</feature>
<keyword evidence="5" id="KW-0378">Hydrolase</keyword>
<dbReference type="PROSITE" id="PS51909">
    <property type="entry name" value="LYSOZYME_I"/>
    <property type="match status" value="1"/>
</dbReference>
<gene>
    <name evidence="11" type="ORF">RR46_00990</name>
</gene>
<dbReference type="STRING" id="66420.A0A0N0PA83"/>
<reference evidence="11 12" key="1">
    <citation type="journal article" date="2015" name="Nat. Commun.">
        <title>Outbred genome sequencing and CRISPR/Cas9 gene editing in butterflies.</title>
        <authorList>
            <person name="Li X."/>
            <person name="Fan D."/>
            <person name="Zhang W."/>
            <person name="Liu G."/>
            <person name="Zhang L."/>
            <person name="Zhao L."/>
            <person name="Fang X."/>
            <person name="Chen L."/>
            <person name="Dong Y."/>
            <person name="Chen Y."/>
            <person name="Ding Y."/>
            <person name="Zhao R."/>
            <person name="Feng M."/>
            <person name="Zhu Y."/>
            <person name="Feng Y."/>
            <person name="Jiang X."/>
            <person name="Zhu D."/>
            <person name="Xiang H."/>
            <person name="Feng X."/>
            <person name="Li S."/>
            <person name="Wang J."/>
            <person name="Zhang G."/>
            <person name="Kronforst M.R."/>
            <person name="Wang W."/>
        </authorList>
    </citation>
    <scope>NUCLEOTIDE SEQUENCE [LARGE SCALE GENOMIC DNA]</scope>
    <source>
        <strain evidence="11">Ya'a_city_454_Px</strain>
        <tissue evidence="11">Whole body</tissue>
    </source>
</reference>
<dbReference type="EC" id="3.2.1.17" evidence="2"/>